<name>A0A0D2HLU7_9BACT</name>
<evidence type="ECO:0000313" key="2">
    <source>
        <dbReference type="Proteomes" id="UP000032233"/>
    </source>
</evidence>
<evidence type="ECO:0000313" key="1">
    <source>
        <dbReference type="EMBL" id="KIX11533.1"/>
    </source>
</evidence>
<organism evidence="1 2">
    <name type="scientific">Dethiosulfatarculus sandiegensis</name>
    <dbReference type="NCBI Taxonomy" id="1429043"/>
    <lineage>
        <taxon>Bacteria</taxon>
        <taxon>Pseudomonadati</taxon>
        <taxon>Thermodesulfobacteriota</taxon>
        <taxon>Desulfarculia</taxon>
        <taxon>Desulfarculales</taxon>
        <taxon>Desulfarculaceae</taxon>
        <taxon>Dethiosulfatarculus</taxon>
    </lineage>
</organism>
<dbReference type="EMBL" id="AZAC01000056">
    <property type="protein sequence ID" value="KIX11533.1"/>
    <property type="molecule type" value="Genomic_DNA"/>
</dbReference>
<dbReference type="Proteomes" id="UP000032233">
    <property type="component" value="Unassembled WGS sequence"/>
</dbReference>
<reference evidence="1 2" key="1">
    <citation type="submission" date="2013-11" db="EMBL/GenBank/DDBJ databases">
        <title>Metagenomic analysis of a methanogenic consortium involved in long chain n-alkane degradation.</title>
        <authorList>
            <person name="Davidova I.A."/>
            <person name="Callaghan A.V."/>
            <person name="Wawrik B."/>
            <person name="Pruitt S."/>
            <person name="Marks C."/>
            <person name="Duncan K.E."/>
            <person name="Suflita J.M."/>
        </authorList>
    </citation>
    <scope>NUCLEOTIDE SEQUENCE [LARGE SCALE GENOMIC DNA]</scope>
    <source>
        <strain evidence="1 2">SPR</strain>
    </source>
</reference>
<gene>
    <name evidence="1" type="ORF">X474_23890</name>
</gene>
<sequence length="35" mass="4083">MVDHKQLAVNLKMRLNVVKMNKKSLWQKNPAKGFS</sequence>
<comment type="caution">
    <text evidence="1">The sequence shown here is derived from an EMBL/GenBank/DDBJ whole genome shotgun (WGS) entry which is preliminary data.</text>
</comment>
<keyword evidence="2" id="KW-1185">Reference proteome</keyword>
<dbReference type="AlphaFoldDB" id="A0A0D2HLU7"/>
<protein>
    <submittedName>
        <fullName evidence="1">Uncharacterized protein</fullName>
    </submittedName>
</protein>
<accession>A0A0D2HLU7</accession>
<dbReference type="InParanoid" id="A0A0D2HLU7"/>
<proteinExistence type="predicted"/>